<feature type="transmembrane region" description="Helical" evidence="1">
    <location>
        <begin position="186"/>
        <end position="205"/>
    </location>
</feature>
<feature type="transmembrane region" description="Helical" evidence="1">
    <location>
        <begin position="28"/>
        <end position="48"/>
    </location>
</feature>
<evidence type="ECO:0000259" key="3">
    <source>
        <dbReference type="Pfam" id="PF18184"/>
    </source>
</evidence>
<protein>
    <submittedName>
        <fullName evidence="4">DUF4231 domain-containing protein</fullName>
    </submittedName>
</protein>
<dbReference type="Pfam" id="PF18181">
    <property type="entry name" value="SLATT_1"/>
    <property type="match status" value="1"/>
</dbReference>
<sequence length="290" mass="31934">MLSSAQMPGLFRVADRRAIVAQRRHTRVTIAQLSMLWVAVLAGVATQVTGNGSFGFVGVGAYIVLVTVRVYGRISHHEAIWYDNRQLAESLRSLVWRYAVGGAPFPVDRGEEADHEYSARVTQLLDDMTYAPVPEGPTDVQLITPEMRASRARSLDERRTAYGRERVLEQLQWYAARAKADGFRGARLDVLFLAASAAAVFFGLLQAFGVLGINLLGLFAVVAASFYTWQSQRRYGKQAATYAAAANQLTLVHTALGRAHTEQAWAELVDAAESGIAREHTSWRVARAQP</sequence>
<feature type="domain" description="SMODS and SLOG-associating 2TM effector" evidence="3">
    <location>
        <begin position="8"/>
        <end position="159"/>
    </location>
</feature>
<dbReference type="EMBL" id="JBBHLI010000005">
    <property type="protein sequence ID" value="MEK9501318.1"/>
    <property type="molecule type" value="Genomic_DNA"/>
</dbReference>
<feature type="domain" description="SMODS and SLOG-associating 2TM effector" evidence="2">
    <location>
        <begin position="162"/>
        <end position="283"/>
    </location>
</feature>
<keyword evidence="1" id="KW-1133">Transmembrane helix</keyword>
<dbReference type="Proteomes" id="UP001484239">
    <property type="component" value="Unassembled WGS sequence"/>
</dbReference>
<dbReference type="InterPro" id="IPR041116">
    <property type="entry name" value="SLATT_3"/>
</dbReference>
<evidence type="ECO:0000256" key="1">
    <source>
        <dbReference type="SAM" id="Phobius"/>
    </source>
</evidence>
<name>A0ABU9E9B0_9BACT</name>
<dbReference type="InterPro" id="IPR040884">
    <property type="entry name" value="SLATT_1"/>
</dbReference>
<gene>
    <name evidence="4" type="ORF">WI372_10060</name>
</gene>
<organism evidence="4 5">
    <name type="scientific">Gaopeijia maritima</name>
    <dbReference type="NCBI Taxonomy" id="3119007"/>
    <lineage>
        <taxon>Bacteria</taxon>
        <taxon>Pseudomonadati</taxon>
        <taxon>Gemmatimonadota</taxon>
        <taxon>Longimicrobiia</taxon>
        <taxon>Gaopeijiales</taxon>
        <taxon>Gaopeijiaceae</taxon>
        <taxon>Gaopeijia</taxon>
    </lineage>
</organism>
<accession>A0ABU9E9B0</accession>
<dbReference type="NCBIfam" id="NF033610">
    <property type="entry name" value="SLATT_3"/>
    <property type="match status" value="1"/>
</dbReference>
<evidence type="ECO:0000313" key="5">
    <source>
        <dbReference type="Proteomes" id="UP001484239"/>
    </source>
</evidence>
<keyword evidence="1" id="KW-0812">Transmembrane</keyword>
<proteinExistence type="predicted"/>
<feature type="transmembrane region" description="Helical" evidence="1">
    <location>
        <begin position="211"/>
        <end position="229"/>
    </location>
</feature>
<dbReference type="Pfam" id="PF18184">
    <property type="entry name" value="SLATT_3"/>
    <property type="match status" value="1"/>
</dbReference>
<comment type="caution">
    <text evidence="4">The sequence shown here is derived from an EMBL/GenBank/DDBJ whole genome shotgun (WGS) entry which is preliminary data.</text>
</comment>
<reference evidence="4 5" key="1">
    <citation type="submission" date="2024-02" db="EMBL/GenBank/DDBJ databases">
        <title>A novel Gemmatimonadota bacterium.</title>
        <authorList>
            <person name="Du Z.-J."/>
            <person name="Ye Y.-Q."/>
        </authorList>
    </citation>
    <scope>NUCLEOTIDE SEQUENCE [LARGE SCALE GENOMIC DNA]</scope>
    <source>
        <strain evidence="4 5">DH-20</strain>
    </source>
</reference>
<evidence type="ECO:0000313" key="4">
    <source>
        <dbReference type="EMBL" id="MEK9501318.1"/>
    </source>
</evidence>
<dbReference type="NCBIfam" id="NF033634">
    <property type="entry name" value="SLATT_1"/>
    <property type="match status" value="1"/>
</dbReference>
<evidence type="ECO:0000259" key="2">
    <source>
        <dbReference type="Pfam" id="PF18181"/>
    </source>
</evidence>
<feature type="transmembrane region" description="Helical" evidence="1">
    <location>
        <begin position="54"/>
        <end position="72"/>
    </location>
</feature>
<keyword evidence="5" id="KW-1185">Reference proteome</keyword>
<dbReference type="RefSeq" id="WP_405275969.1">
    <property type="nucleotide sequence ID" value="NZ_CP144380.1"/>
</dbReference>
<keyword evidence="1" id="KW-0472">Membrane</keyword>